<dbReference type="EMBL" id="SNSC02000003">
    <property type="protein sequence ID" value="TID26112.1"/>
    <property type="molecule type" value="Genomic_DNA"/>
</dbReference>
<protein>
    <submittedName>
        <fullName evidence="2">Uncharacterized protein</fullName>
    </submittedName>
</protein>
<dbReference type="AlphaFoldDB" id="A0A4Z1PSN9"/>
<accession>A0A4Z1PSN9</accession>
<feature type="region of interest" description="Disordered" evidence="1">
    <location>
        <begin position="77"/>
        <end position="129"/>
    </location>
</feature>
<name>A0A4Z1PSN9_9PEZI</name>
<evidence type="ECO:0000313" key="2">
    <source>
        <dbReference type="EMBL" id="TID26112.1"/>
    </source>
</evidence>
<evidence type="ECO:0000256" key="1">
    <source>
        <dbReference type="SAM" id="MobiDB-lite"/>
    </source>
</evidence>
<feature type="compositionally biased region" description="Basic and acidic residues" evidence="1">
    <location>
        <begin position="102"/>
        <end position="111"/>
    </location>
</feature>
<comment type="caution">
    <text evidence="2">The sequence shown here is derived from an EMBL/GenBank/DDBJ whole genome shotgun (WGS) entry which is preliminary data.</text>
</comment>
<reference evidence="2 3" key="1">
    <citation type="submission" date="2019-04" db="EMBL/GenBank/DDBJ databases">
        <title>High contiguity whole genome sequence and gene annotation resource for two Venturia nashicola isolates.</title>
        <authorList>
            <person name="Prokchorchik M."/>
            <person name="Won K."/>
            <person name="Lee Y."/>
            <person name="Choi E.D."/>
            <person name="Segonzac C."/>
            <person name="Sohn K.H."/>
        </authorList>
    </citation>
    <scope>NUCLEOTIDE SEQUENCE [LARGE SCALE GENOMIC DNA]</scope>
    <source>
        <strain evidence="2 3">PRI2</strain>
    </source>
</reference>
<keyword evidence="3" id="KW-1185">Reference proteome</keyword>
<organism evidence="2 3">
    <name type="scientific">Venturia nashicola</name>
    <dbReference type="NCBI Taxonomy" id="86259"/>
    <lineage>
        <taxon>Eukaryota</taxon>
        <taxon>Fungi</taxon>
        <taxon>Dikarya</taxon>
        <taxon>Ascomycota</taxon>
        <taxon>Pezizomycotina</taxon>
        <taxon>Dothideomycetes</taxon>
        <taxon>Pleosporomycetidae</taxon>
        <taxon>Venturiales</taxon>
        <taxon>Venturiaceae</taxon>
        <taxon>Venturia</taxon>
    </lineage>
</organism>
<proteinExistence type="predicted"/>
<sequence>MKPKFGQRSRREVIDEPLNSSKKAKRTNSAAREDNNGQELPPPVILAREVAEHLAQCFNNAAFKDLPQETRLLVARSHDKDYSEGEEDEENEIFTGARRRTREGSSRRSGKDGQVSFKRVSSDLSTDKPNTQALSLVSKRLAAKLWTFSTFEMDLYSQPFSLANLRRIKKPRMQLEKKYIR</sequence>
<dbReference type="Proteomes" id="UP000298493">
    <property type="component" value="Unassembled WGS sequence"/>
</dbReference>
<gene>
    <name evidence="2" type="ORF">E6O75_ATG03975</name>
</gene>
<feature type="region of interest" description="Disordered" evidence="1">
    <location>
        <begin position="1"/>
        <end position="44"/>
    </location>
</feature>
<evidence type="ECO:0000313" key="3">
    <source>
        <dbReference type="Proteomes" id="UP000298493"/>
    </source>
</evidence>